<feature type="compositionally biased region" description="Low complexity" evidence="1">
    <location>
        <begin position="107"/>
        <end position="120"/>
    </location>
</feature>
<dbReference type="GeneID" id="139034303"/>
<sequence length="453" mass="47874">MVTACTPGSQGPISGSHTPFAAGLAHRAPGRRPACPMDGAPYPAHTPPAPRRPDLPLTRCRLTLCAYTHPSPRPRPPDSQLTRPSAPGRAPRSHDPGRRHALPGRTPPAQAHAQLAAHTPPAHRRPGLPLIRCRLTLDAHTHPSGRSPPVRVAAHTPPSPQCAGPGLRALTTPDAGTRSQAARPPRRRTPGSPLTRPRPPACPTCRSHAPLSPPPAARLTAHTPQCAGPRSALSRPGRWHSLPGRMPPPHPRAGARPARRSHAPRPWPARLTLHAHTHPSGRSLPVRVAAHTPPSPQCAGPGLRALTTPDAGTRSQAARPPRRRTPGSPLTRPPPPRLPDLPLTRTPLPAPCRPAHCSHAPAHAQLAAHTPPAHGRPGSRSTLTSTPPAAPSRPGSPLTRRPRPSAPGRAPGSHNPRRRHALPGRTPPAQAHARLAAHTPPAPRRPRSPLTQR</sequence>
<evidence type="ECO:0000313" key="2">
    <source>
        <dbReference type="Proteomes" id="UP001652640"/>
    </source>
</evidence>
<feature type="region of interest" description="Disordered" evidence="1">
    <location>
        <begin position="1"/>
        <end position="127"/>
    </location>
</feature>
<reference evidence="3" key="1">
    <citation type="submission" date="2025-08" db="UniProtKB">
        <authorList>
            <consortium name="RefSeq"/>
        </authorList>
    </citation>
    <scope>IDENTIFICATION</scope>
    <source>
        <tissue evidence="3">Tongue muscle</tissue>
    </source>
</reference>
<evidence type="ECO:0000256" key="1">
    <source>
        <dbReference type="SAM" id="MobiDB-lite"/>
    </source>
</evidence>
<feature type="compositionally biased region" description="Polar residues" evidence="1">
    <location>
        <begin position="1"/>
        <end position="17"/>
    </location>
</feature>
<accession>A0ABM4HZ71</accession>
<organism evidence="2 3">
    <name type="scientific">Odocoileus virginianus</name>
    <name type="common">White-tailed deer</name>
    <dbReference type="NCBI Taxonomy" id="9874"/>
    <lineage>
        <taxon>Eukaryota</taxon>
        <taxon>Metazoa</taxon>
        <taxon>Chordata</taxon>
        <taxon>Craniata</taxon>
        <taxon>Vertebrata</taxon>
        <taxon>Euteleostomi</taxon>
        <taxon>Mammalia</taxon>
        <taxon>Eutheria</taxon>
        <taxon>Laurasiatheria</taxon>
        <taxon>Artiodactyla</taxon>
        <taxon>Ruminantia</taxon>
        <taxon>Pecora</taxon>
        <taxon>Cervidae</taxon>
        <taxon>Odocoileinae</taxon>
        <taxon>Odocoileus</taxon>
    </lineage>
</organism>
<feature type="region of interest" description="Disordered" evidence="1">
    <location>
        <begin position="139"/>
        <end position="453"/>
    </location>
</feature>
<keyword evidence="2" id="KW-1185">Reference proteome</keyword>
<evidence type="ECO:0000313" key="3">
    <source>
        <dbReference type="RefSeq" id="XP_070320855.1"/>
    </source>
</evidence>
<proteinExistence type="predicted"/>
<dbReference type="Proteomes" id="UP001652640">
    <property type="component" value="Unplaced"/>
</dbReference>
<gene>
    <name evidence="3" type="primary">LOC139034303</name>
</gene>
<dbReference type="RefSeq" id="XP_070320855.1">
    <property type="nucleotide sequence ID" value="XM_070464754.1"/>
</dbReference>
<protein>
    <submittedName>
        <fullName evidence="3">Nascent polypeptide-associated complex subunit alpha, muscle-specific form-like</fullName>
    </submittedName>
</protein>
<name>A0ABM4HZ71_ODOVR</name>